<gene>
    <name evidence="1" type="ORF">CMU51_00175</name>
</gene>
<evidence type="ECO:0000313" key="1">
    <source>
        <dbReference type="EMBL" id="MDV3662476.1"/>
    </source>
</evidence>
<accession>A0AAE4NVX3</accession>
<reference evidence="1" key="1">
    <citation type="submission" date="2023-02" db="EMBL/GenBank/DDBJ databases">
        <title>Elizabethkingia anophelis draft genomes.</title>
        <authorList>
            <person name="Nicholson A.C."/>
            <person name="Whitney A.M."/>
            <person name="Humrighouse B.W."/>
            <person name="Villarma A."/>
            <person name="Bell M."/>
            <person name="Mcquiston J."/>
        </authorList>
    </citation>
    <scope>NUCLEOTIDE SEQUENCE</scope>
    <source>
        <strain evidence="1">B4955</strain>
    </source>
</reference>
<name>A0AAE4NVX3_9FLAO</name>
<sequence>MSQKISDGIYSVGSNRAAIAFNKAKGEPTTTTPKLLKSNGDSDVCAWGDNNLWPVEFENKLKKSGTAEGGLEVLKSAHFGTGFSLFQEYDGDDGAEYKKVRLSKYPEIQQFFRKVKIDLFYKAIIQDYETYRWTPTEYLLSPDYSKIISVKRHPTATARFQVPNEKTGLIENIILNSDWESRKKEIDVIVPCFDQMLSTEEIKEECKRRKIHNFIIPAIDALSIEKVYPSVGWHSSFKNGWVDVVLSIPEFKKFIFENQLNFKFLIHLADDYFSHIYKEKWADFTDVEKEKIRTDLVDKIDKKLAGNQAAGRSLISPFFRDKNTGELIKGVQIEEISQKQANGEFLLDASAGNSEILFPMGVDPSLLGAGIPGGKNLSGSGSDKREAYTILCARLPTKHAVTLEIFLTIRDWNGWDPTLIGKFPNVQLTTLDKNKTGQSSVVM</sequence>
<dbReference type="Proteomes" id="UP001189000">
    <property type="component" value="Unassembled WGS sequence"/>
</dbReference>
<protein>
    <submittedName>
        <fullName evidence="1">Uncharacterized protein</fullName>
    </submittedName>
</protein>
<proteinExistence type="predicted"/>
<evidence type="ECO:0000313" key="2">
    <source>
        <dbReference type="Proteomes" id="UP001189000"/>
    </source>
</evidence>
<organism evidence="1 2">
    <name type="scientific">Elizabethkingia anophelis</name>
    <dbReference type="NCBI Taxonomy" id="1117645"/>
    <lineage>
        <taxon>Bacteria</taxon>
        <taxon>Pseudomonadati</taxon>
        <taxon>Bacteroidota</taxon>
        <taxon>Flavobacteriia</taxon>
        <taxon>Flavobacteriales</taxon>
        <taxon>Weeksellaceae</taxon>
        <taxon>Elizabethkingia</taxon>
    </lineage>
</organism>
<dbReference type="AlphaFoldDB" id="A0AAE4NVX3"/>
<comment type="caution">
    <text evidence="1">The sequence shown here is derived from an EMBL/GenBank/DDBJ whole genome shotgun (WGS) entry which is preliminary data.</text>
</comment>
<dbReference type="EMBL" id="NWGY01000001">
    <property type="protein sequence ID" value="MDV3662476.1"/>
    <property type="molecule type" value="Genomic_DNA"/>
</dbReference>